<keyword evidence="1" id="KW-1133">Transmembrane helix</keyword>
<accession>A0A7J7J9W9</accession>
<feature type="transmembrane region" description="Helical" evidence="1">
    <location>
        <begin position="43"/>
        <end position="62"/>
    </location>
</feature>
<name>A0A7J7J9W9_BUGNE</name>
<dbReference type="Proteomes" id="UP000593567">
    <property type="component" value="Unassembled WGS sequence"/>
</dbReference>
<evidence type="ECO:0000256" key="2">
    <source>
        <dbReference type="SAM" id="SignalP"/>
    </source>
</evidence>
<reference evidence="3" key="1">
    <citation type="submission" date="2020-06" db="EMBL/GenBank/DDBJ databases">
        <title>Draft genome of Bugula neritina, a colonial animal packing powerful symbionts and potential medicines.</title>
        <authorList>
            <person name="Rayko M."/>
        </authorList>
    </citation>
    <scope>NUCLEOTIDE SEQUENCE [LARGE SCALE GENOMIC DNA]</scope>
    <source>
        <strain evidence="3">Kwan_BN1</strain>
    </source>
</reference>
<gene>
    <name evidence="3" type="ORF">EB796_018662</name>
</gene>
<feature type="chain" id="PRO_5029630190" evidence="2">
    <location>
        <begin position="29"/>
        <end position="69"/>
    </location>
</feature>
<keyword evidence="1" id="KW-0812">Transmembrane</keyword>
<protein>
    <submittedName>
        <fullName evidence="3">Uncharacterized protein</fullName>
    </submittedName>
</protein>
<evidence type="ECO:0000313" key="4">
    <source>
        <dbReference type="Proteomes" id="UP000593567"/>
    </source>
</evidence>
<keyword evidence="1" id="KW-0472">Membrane</keyword>
<feature type="signal peptide" evidence="2">
    <location>
        <begin position="1"/>
        <end position="28"/>
    </location>
</feature>
<organism evidence="3 4">
    <name type="scientific">Bugula neritina</name>
    <name type="common">Brown bryozoan</name>
    <name type="synonym">Sertularia neritina</name>
    <dbReference type="NCBI Taxonomy" id="10212"/>
    <lineage>
        <taxon>Eukaryota</taxon>
        <taxon>Metazoa</taxon>
        <taxon>Spiralia</taxon>
        <taxon>Lophotrochozoa</taxon>
        <taxon>Bryozoa</taxon>
        <taxon>Gymnolaemata</taxon>
        <taxon>Cheilostomatida</taxon>
        <taxon>Flustrina</taxon>
        <taxon>Buguloidea</taxon>
        <taxon>Bugulidae</taxon>
        <taxon>Bugula</taxon>
    </lineage>
</organism>
<proteinExistence type="predicted"/>
<evidence type="ECO:0000313" key="3">
    <source>
        <dbReference type="EMBL" id="KAF6023020.1"/>
    </source>
</evidence>
<sequence>MRPTLKVNVLKTMFFATCMAFLFGLAESKRVVGDWPARQDGWYMVGFLALMGMVNVAGYFLWKYKLQGH</sequence>
<keyword evidence="2" id="KW-0732">Signal</keyword>
<comment type="caution">
    <text evidence="3">The sequence shown here is derived from an EMBL/GenBank/DDBJ whole genome shotgun (WGS) entry which is preliminary data.</text>
</comment>
<dbReference type="EMBL" id="VXIV02002771">
    <property type="protein sequence ID" value="KAF6023020.1"/>
    <property type="molecule type" value="Genomic_DNA"/>
</dbReference>
<evidence type="ECO:0000256" key="1">
    <source>
        <dbReference type="SAM" id="Phobius"/>
    </source>
</evidence>
<dbReference type="AlphaFoldDB" id="A0A7J7J9W9"/>
<keyword evidence="4" id="KW-1185">Reference proteome</keyword>